<protein>
    <submittedName>
        <fullName evidence="1">Uncharacterized protein</fullName>
    </submittedName>
</protein>
<evidence type="ECO:0000313" key="1">
    <source>
        <dbReference type="EMBL" id="VCW99180.1"/>
    </source>
</evidence>
<gene>
    <name evidence="1" type="ORF">BN2614_LOCUS3</name>
</gene>
<organism evidence="1 2">
    <name type="scientific">Gulo gulo</name>
    <name type="common">Wolverine</name>
    <name type="synonym">Gluton</name>
    <dbReference type="NCBI Taxonomy" id="48420"/>
    <lineage>
        <taxon>Eukaryota</taxon>
        <taxon>Metazoa</taxon>
        <taxon>Chordata</taxon>
        <taxon>Craniata</taxon>
        <taxon>Vertebrata</taxon>
        <taxon>Euteleostomi</taxon>
        <taxon>Mammalia</taxon>
        <taxon>Eutheria</taxon>
        <taxon>Laurasiatheria</taxon>
        <taxon>Carnivora</taxon>
        <taxon>Caniformia</taxon>
        <taxon>Musteloidea</taxon>
        <taxon>Mustelidae</taxon>
        <taxon>Guloninae</taxon>
        <taxon>Gulo</taxon>
    </lineage>
</organism>
<reference evidence="1 2" key="1">
    <citation type="submission" date="2018-10" db="EMBL/GenBank/DDBJ databases">
        <authorList>
            <person name="Ekblom R."/>
            <person name="Jareborg N."/>
        </authorList>
    </citation>
    <scope>NUCLEOTIDE SEQUENCE [LARGE SCALE GENOMIC DNA]</scope>
    <source>
        <tissue evidence="1">Muscle</tissue>
    </source>
</reference>
<sequence length="57" mass="6290">MAATFHQEPPWSSGRNKSSPLSLGLHVKQFLGLPCVLPGFQSPTHVMKLKEMISKSQ</sequence>
<accession>A0A9X9LY91</accession>
<name>A0A9X9LY91_GULGU</name>
<comment type="caution">
    <text evidence="1">The sequence shown here is derived from an EMBL/GenBank/DDBJ whole genome shotgun (WGS) entry which is preliminary data.</text>
</comment>
<dbReference type="Proteomes" id="UP000269945">
    <property type="component" value="Unassembled WGS sequence"/>
</dbReference>
<dbReference type="EMBL" id="CYRY02027777">
    <property type="protein sequence ID" value="VCW99180.1"/>
    <property type="molecule type" value="Genomic_DNA"/>
</dbReference>
<keyword evidence="2" id="KW-1185">Reference proteome</keyword>
<proteinExistence type="predicted"/>
<evidence type="ECO:0000313" key="2">
    <source>
        <dbReference type="Proteomes" id="UP000269945"/>
    </source>
</evidence>
<dbReference type="AlphaFoldDB" id="A0A9X9LY91"/>